<feature type="non-terminal residue" evidence="1">
    <location>
        <position position="1"/>
    </location>
</feature>
<accession>A0A6J4MFP1</accession>
<dbReference type="EMBL" id="CADCTR010002490">
    <property type="protein sequence ID" value="CAA9356344.1"/>
    <property type="molecule type" value="Genomic_DNA"/>
</dbReference>
<name>A0A6J4MFP1_9CHLR</name>
<dbReference type="AlphaFoldDB" id="A0A6J4MFP1"/>
<gene>
    <name evidence="1" type="ORF">AVDCRST_MAG93-7375</name>
</gene>
<protein>
    <submittedName>
        <fullName evidence="1">Uncharacterized protein</fullName>
    </submittedName>
</protein>
<evidence type="ECO:0000313" key="1">
    <source>
        <dbReference type="EMBL" id="CAA9356344.1"/>
    </source>
</evidence>
<organism evidence="1">
    <name type="scientific">uncultured Chloroflexia bacterium</name>
    <dbReference type="NCBI Taxonomy" id="1672391"/>
    <lineage>
        <taxon>Bacteria</taxon>
        <taxon>Bacillati</taxon>
        <taxon>Chloroflexota</taxon>
        <taxon>Chloroflexia</taxon>
        <taxon>environmental samples</taxon>
    </lineage>
</organism>
<proteinExistence type="predicted"/>
<sequence length="178" mass="19716">ECWGRNEGGYRRDSHPPWSLVVGRWSLVVGTIPPPMVDSRAMKDGETIDVGAILTQLRAQVRAAHGTADNAAAHRVLGVDPDELRESVAEVEALRAVSAHWPIQGRTPRERAAGFVQRIVRRALQWYIQPIVQQQNSFNAAVTRSLQLLLDAELELAQEVARLREANATESDEPTKPS</sequence>
<reference evidence="1" key="1">
    <citation type="submission" date="2020-02" db="EMBL/GenBank/DDBJ databases">
        <authorList>
            <person name="Meier V. D."/>
        </authorList>
    </citation>
    <scope>NUCLEOTIDE SEQUENCE</scope>
    <source>
        <strain evidence="1">AVDCRST_MAG93</strain>
    </source>
</reference>